<dbReference type="SUPFAM" id="SSF55781">
    <property type="entry name" value="GAF domain-like"/>
    <property type="match status" value="1"/>
</dbReference>
<evidence type="ECO:0000313" key="6">
    <source>
        <dbReference type="EMBL" id="NKQ54337.1"/>
    </source>
</evidence>
<evidence type="ECO:0000313" key="7">
    <source>
        <dbReference type="Proteomes" id="UP000715441"/>
    </source>
</evidence>
<dbReference type="Pfam" id="PF01614">
    <property type="entry name" value="IclR_C"/>
    <property type="match status" value="1"/>
</dbReference>
<dbReference type="InterPro" id="IPR005471">
    <property type="entry name" value="Tscrpt_reg_IclR_N"/>
</dbReference>
<evidence type="ECO:0000256" key="2">
    <source>
        <dbReference type="ARBA" id="ARBA00023125"/>
    </source>
</evidence>
<evidence type="ECO:0000256" key="1">
    <source>
        <dbReference type="ARBA" id="ARBA00023015"/>
    </source>
</evidence>
<keyword evidence="1" id="KW-0805">Transcription regulation</keyword>
<dbReference type="Proteomes" id="UP000715441">
    <property type="component" value="Unassembled WGS sequence"/>
</dbReference>
<sequence>MKNSPSYSVTSVDHALQLAVILQVEGPLRVSEAAARLGVARSTAHRLLSMLVFRDFAVQDANRCYAAGPVLSLAARSHSRISSLRLVAMPFLDALAARLDESANLMVLFGDHMRFIGTVEGKRVLRVGSREGSVMPAHLVSGGKAILAELPAGELEALYAPEAWAGREQERPSLDTLRDQLHGIPAAGVALNVEGTEAGVTAVGRVVRTNDDGLRAAVSVSMPSTRFTTEGLGSIVRALTVATAGIEREFARKVTTGEN</sequence>
<dbReference type="PANTHER" id="PTHR30136">
    <property type="entry name" value="HELIX-TURN-HELIX TRANSCRIPTIONAL REGULATOR, ICLR FAMILY"/>
    <property type="match status" value="1"/>
</dbReference>
<keyword evidence="7" id="KW-1185">Reference proteome</keyword>
<dbReference type="InterPro" id="IPR036388">
    <property type="entry name" value="WH-like_DNA-bd_sf"/>
</dbReference>
<dbReference type="InterPro" id="IPR036390">
    <property type="entry name" value="WH_DNA-bd_sf"/>
</dbReference>
<dbReference type="Gene3D" id="3.30.450.40">
    <property type="match status" value="1"/>
</dbReference>
<comment type="caution">
    <text evidence="6">The sequence shown here is derived from an EMBL/GenBank/DDBJ whole genome shotgun (WGS) entry which is preliminary data.</text>
</comment>
<reference evidence="6 7" key="1">
    <citation type="submission" date="2020-04" db="EMBL/GenBank/DDBJ databases">
        <title>Novel species.</title>
        <authorList>
            <person name="Teo W.F.A."/>
            <person name="Lipun K."/>
            <person name="Srisuk N."/>
            <person name="Duangmal K."/>
        </authorList>
    </citation>
    <scope>NUCLEOTIDE SEQUENCE [LARGE SCALE GENOMIC DNA]</scope>
    <source>
        <strain evidence="6 7">K13G38</strain>
    </source>
</reference>
<accession>A0ABX1J7R4</accession>
<keyword evidence="2" id="KW-0238">DNA-binding</keyword>
<dbReference type="EMBL" id="JAAXLS010000009">
    <property type="protein sequence ID" value="NKQ54337.1"/>
    <property type="molecule type" value="Genomic_DNA"/>
</dbReference>
<dbReference type="InterPro" id="IPR050707">
    <property type="entry name" value="HTH_MetabolicPath_Reg"/>
</dbReference>
<dbReference type="InterPro" id="IPR014757">
    <property type="entry name" value="Tscrpt_reg_IclR_C"/>
</dbReference>
<dbReference type="SMART" id="SM00346">
    <property type="entry name" value="HTH_ICLR"/>
    <property type="match status" value="1"/>
</dbReference>
<dbReference type="SUPFAM" id="SSF46785">
    <property type="entry name" value="Winged helix' DNA-binding domain"/>
    <property type="match status" value="1"/>
</dbReference>
<dbReference type="Pfam" id="PF09339">
    <property type="entry name" value="HTH_IclR"/>
    <property type="match status" value="1"/>
</dbReference>
<proteinExistence type="predicted"/>
<evidence type="ECO:0000259" key="4">
    <source>
        <dbReference type="PROSITE" id="PS51077"/>
    </source>
</evidence>
<protein>
    <submittedName>
        <fullName evidence="6">IclR family transcriptional regulator</fullName>
    </submittedName>
</protein>
<dbReference type="PANTHER" id="PTHR30136:SF35">
    <property type="entry name" value="HTH-TYPE TRANSCRIPTIONAL REGULATOR RV1719"/>
    <property type="match status" value="1"/>
</dbReference>
<dbReference type="PROSITE" id="PS51078">
    <property type="entry name" value="ICLR_ED"/>
    <property type="match status" value="1"/>
</dbReference>
<evidence type="ECO:0000256" key="3">
    <source>
        <dbReference type="ARBA" id="ARBA00023163"/>
    </source>
</evidence>
<keyword evidence="3" id="KW-0804">Transcription</keyword>
<dbReference type="InterPro" id="IPR029016">
    <property type="entry name" value="GAF-like_dom_sf"/>
</dbReference>
<feature type="domain" description="IclR-ED" evidence="5">
    <location>
        <begin position="69"/>
        <end position="252"/>
    </location>
</feature>
<feature type="domain" description="HTH iclR-type" evidence="4">
    <location>
        <begin position="9"/>
        <end position="69"/>
    </location>
</feature>
<organism evidence="6 7">
    <name type="scientific">Amycolatopsis acididurans</name>
    <dbReference type="NCBI Taxonomy" id="2724524"/>
    <lineage>
        <taxon>Bacteria</taxon>
        <taxon>Bacillati</taxon>
        <taxon>Actinomycetota</taxon>
        <taxon>Actinomycetes</taxon>
        <taxon>Pseudonocardiales</taxon>
        <taxon>Pseudonocardiaceae</taxon>
        <taxon>Amycolatopsis</taxon>
    </lineage>
</organism>
<evidence type="ECO:0000259" key="5">
    <source>
        <dbReference type="PROSITE" id="PS51078"/>
    </source>
</evidence>
<dbReference type="PROSITE" id="PS51077">
    <property type="entry name" value="HTH_ICLR"/>
    <property type="match status" value="1"/>
</dbReference>
<name>A0ABX1J7R4_9PSEU</name>
<gene>
    <name evidence="6" type="ORF">HFP15_15740</name>
</gene>
<dbReference type="Gene3D" id="1.10.10.10">
    <property type="entry name" value="Winged helix-like DNA-binding domain superfamily/Winged helix DNA-binding domain"/>
    <property type="match status" value="1"/>
</dbReference>